<dbReference type="InterPro" id="IPR036155">
    <property type="entry name" value="Crypto/Photolyase_N_sf"/>
</dbReference>
<feature type="domain" description="Photolyase/cryptochrome alpha/beta" evidence="8">
    <location>
        <begin position="2"/>
        <end position="130"/>
    </location>
</feature>
<comment type="caution">
    <text evidence="9">The sequence shown here is derived from an EMBL/GenBank/DDBJ whole genome shotgun (WGS) entry which is preliminary data.</text>
</comment>
<dbReference type="InterPro" id="IPR006050">
    <property type="entry name" value="DNA_photolyase_N"/>
</dbReference>
<name>A0ABV3TEL1_9GAMM</name>
<dbReference type="EC" id="4.1.99.3" evidence="9"/>
<keyword evidence="10" id="KW-1185">Reference proteome</keyword>
<keyword evidence="5 7" id="KW-0274">FAD</keyword>
<comment type="cofactor">
    <cofactor evidence="2">
        <name>FAD</name>
        <dbReference type="ChEBI" id="CHEBI:57692"/>
    </cofactor>
</comment>
<dbReference type="PROSITE" id="PS00394">
    <property type="entry name" value="DNA_PHOTOLYASES_1_1"/>
    <property type="match status" value="1"/>
</dbReference>
<dbReference type="PROSITE" id="PS51645">
    <property type="entry name" value="PHR_CRY_ALPHA_BETA"/>
    <property type="match status" value="1"/>
</dbReference>
<dbReference type="GO" id="GO:0003904">
    <property type="term" value="F:deoxyribodipyrimidine photo-lyase activity"/>
    <property type="evidence" value="ECO:0007669"/>
    <property type="project" value="UniProtKB-EC"/>
</dbReference>
<comment type="cofactor">
    <cofactor evidence="1">
        <name>(6R)-5,10-methylene-5,6,7,8-tetrahydrofolate</name>
        <dbReference type="ChEBI" id="CHEBI:15636"/>
    </cofactor>
</comment>
<comment type="similarity">
    <text evidence="7">Belongs to the DNA photolyase family.</text>
</comment>
<evidence type="ECO:0000256" key="6">
    <source>
        <dbReference type="ARBA" id="ARBA00022991"/>
    </source>
</evidence>
<dbReference type="InterPro" id="IPR018394">
    <property type="entry name" value="DNA_photolyase_1_CS_C"/>
</dbReference>
<keyword evidence="9" id="KW-0456">Lyase</keyword>
<keyword evidence="6 7" id="KW-0157">Chromophore</keyword>
<keyword evidence="4 7" id="KW-0285">Flavoprotein</keyword>
<dbReference type="PRINTS" id="PR00147">
    <property type="entry name" value="DNAPHOTLYASE"/>
</dbReference>
<protein>
    <submittedName>
        <fullName evidence="9">Deoxyribodipyrimidine photo-lyase</fullName>
        <ecNumber evidence="9">4.1.99.3</ecNumber>
    </submittedName>
</protein>
<dbReference type="Pfam" id="PF00875">
    <property type="entry name" value="DNA_photolyase"/>
    <property type="match status" value="1"/>
</dbReference>
<reference evidence="9 10" key="1">
    <citation type="submission" date="2024-02" db="EMBL/GenBank/DDBJ databases">
        <title>New especies of Spiribacter isolated from saline water.</title>
        <authorList>
            <person name="Leon M.J."/>
            <person name="De La Haba R."/>
            <person name="Sanchez-Porro C."/>
            <person name="Ventosa A."/>
        </authorList>
    </citation>
    <scope>NUCLEOTIDE SEQUENCE [LARGE SCALE GENOMIC DNA]</scope>
    <source>
        <strain evidence="10">ag22IC6-390</strain>
    </source>
</reference>
<dbReference type="Pfam" id="PF03441">
    <property type="entry name" value="FAD_binding_7"/>
    <property type="match status" value="1"/>
</dbReference>
<evidence type="ECO:0000256" key="2">
    <source>
        <dbReference type="ARBA" id="ARBA00001974"/>
    </source>
</evidence>
<dbReference type="Proteomes" id="UP001556709">
    <property type="component" value="Unassembled WGS sequence"/>
</dbReference>
<dbReference type="PANTHER" id="PTHR11455:SF9">
    <property type="entry name" value="CRYPTOCHROME CIRCADIAN CLOCK 5 ISOFORM X1"/>
    <property type="match status" value="1"/>
</dbReference>
<dbReference type="InterPro" id="IPR036134">
    <property type="entry name" value="Crypto/Photolyase_FAD-like_sf"/>
</dbReference>
<sequence>MAPAIYWIRRDLRLADNPALLAAAQAKAIIPVYIHAPHEAGDWAPGAASNWWLHHSLAALASAYARYGVPLIIRSGDSLATLRALVAETGAEAVHWNRLYEPATIERDRHIKQTLRDDGLSVESHNAALLHEPWTIRTGTGGDYKAFTPFWRACRRAAEPEPPLPAPQTLARCDNADAMAGAMGRDPAATAGAAALESLGLLPTIDWAGGLRSRWQPGEAGAWARLEAFLPATLAAYEPGRDYPARPGTSRLSPHLHFGEIGPRQVWQAVQAQLARGGDSDPAARTESAETFLSEIGWREFAHHVLFHHPGFPDHPLNARFADFPWQADPGDAMLKTWQRGETGIPLVDAGMRELYATGWMHNRVRMVVGSFLVKNLRLPWQAGEAWFWDTLVDADLASNSLGWQWVAGSGADAAPYFRVFNPVRQSERFDAEGDYIAHWIPALADLPVKHRHAPWEAPAPVLESAGVTLGVDYPHPMVDLKESRQAALAAFEQIKKAG</sequence>
<evidence type="ECO:0000256" key="7">
    <source>
        <dbReference type="RuleBase" id="RU004182"/>
    </source>
</evidence>
<comment type="similarity">
    <text evidence="3">Belongs to the DNA photolyase class-1 family.</text>
</comment>
<dbReference type="InterPro" id="IPR005101">
    <property type="entry name" value="Cryptochr/Photolyase_FAD-bd"/>
</dbReference>
<dbReference type="SUPFAM" id="SSF52425">
    <property type="entry name" value="Cryptochrome/photolyase, N-terminal domain"/>
    <property type="match status" value="1"/>
</dbReference>
<evidence type="ECO:0000313" key="9">
    <source>
        <dbReference type="EMBL" id="MEX0469701.1"/>
    </source>
</evidence>
<dbReference type="RefSeq" id="WP_367959405.1">
    <property type="nucleotide sequence ID" value="NZ_JBAKFH010000001.1"/>
</dbReference>
<gene>
    <name evidence="9" type="ORF">V6X73_08180</name>
</gene>
<dbReference type="Gene3D" id="1.10.579.10">
    <property type="entry name" value="DNA Cyclobutane Dipyrimidine Photolyase, subunit A, domain 3"/>
    <property type="match status" value="1"/>
</dbReference>
<evidence type="ECO:0000256" key="5">
    <source>
        <dbReference type="ARBA" id="ARBA00022827"/>
    </source>
</evidence>
<dbReference type="Gene3D" id="1.25.40.80">
    <property type="match status" value="1"/>
</dbReference>
<accession>A0ABV3TEL1</accession>
<dbReference type="Gene3D" id="3.40.50.620">
    <property type="entry name" value="HUPs"/>
    <property type="match status" value="1"/>
</dbReference>
<evidence type="ECO:0000256" key="3">
    <source>
        <dbReference type="ARBA" id="ARBA00005862"/>
    </source>
</evidence>
<organism evidence="9 10">
    <name type="scientific">Spiribacter pallidus</name>
    <dbReference type="NCBI Taxonomy" id="1987936"/>
    <lineage>
        <taxon>Bacteria</taxon>
        <taxon>Pseudomonadati</taxon>
        <taxon>Pseudomonadota</taxon>
        <taxon>Gammaproteobacteria</taxon>
        <taxon>Chromatiales</taxon>
        <taxon>Ectothiorhodospiraceae</taxon>
        <taxon>Spiribacter</taxon>
    </lineage>
</organism>
<proteinExistence type="inferred from homology"/>
<dbReference type="SUPFAM" id="SSF48173">
    <property type="entry name" value="Cryptochrome/photolyase FAD-binding domain"/>
    <property type="match status" value="1"/>
</dbReference>
<evidence type="ECO:0000313" key="10">
    <source>
        <dbReference type="Proteomes" id="UP001556709"/>
    </source>
</evidence>
<dbReference type="PANTHER" id="PTHR11455">
    <property type="entry name" value="CRYPTOCHROME"/>
    <property type="match status" value="1"/>
</dbReference>
<dbReference type="EMBL" id="JBAKFM010000004">
    <property type="protein sequence ID" value="MEX0469701.1"/>
    <property type="molecule type" value="Genomic_DNA"/>
</dbReference>
<evidence type="ECO:0000259" key="8">
    <source>
        <dbReference type="PROSITE" id="PS51645"/>
    </source>
</evidence>
<dbReference type="InterPro" id="IPR014729">
    <property type="entry name" value="Rossmann-like_a/b/a_fold"/>
</dbReference>
<evidence type="ECO:0000256" key="1">
    <source>
        <dbReference type="ARBA" id="ARBA00001932"/>
    </source>
</evidence>
<evidence type="ECO:0000256" key="4">
    <source>
        <dbReference type="ARBA" id="ARBA00022630"/>
    </source>
</evidence>
<dbReference type="InterPro" id="IPR002081">
    <property type="entry name" value="Cryptochrome/DNA_photolyase_1"/>
</dbReference>